<dbReference type="SUPFAM" id="SSF54523">
    <property type="entry name" value="Pili subunits"/>
    <property type="match status" value="1"/>
</dbReference>
<organism evidence="3 4">
    <name type="scientific">Isosphaera pallida (strain ATCC 43644 / DSM 9630 / IS1B)</name>
    <dbReference type="NCBI Taxonomy" id="575540"/>
    <lineage>
        <taxon>Bacteria</taxon>
        <taxon>Pseudomonadati</taxon>
        <taxon>Planctomycetota</taxon>
        <taxon>Planctomycetia</taxon>
        <taxon>Isosphaerales</taxon>
        <taxon>Isosphaeraceae</taxon>
        <taxon>Isosphaera</taxon>
    </lineage>
</organism>
<protein>
    <recommendedName>
        <fullName evidence="2">DUF1559 domain-containing protein</fullName>
    </recommendedName>
</protein>
<feature type="transmembrane region" description="Helical" evidence="1">
    <location>
        <begin position="27"/>
        <end position="50"/>
    </location>
</feature>
<dbReference type="eggNOG" id="COG2165">
    <property type="taxonomic scope" value="Bacteria"/>
</dbReference>
<dbReference type="KEGG" id="ipa:Isop_3709"/>
<dbReference type="PANTHER" id="PTHR30093:SF2">
    <property type="entry name" value="TYPE II SECRETION SYSTEM PROTEIN H"/>
    <property type="match status" value="1"/>
</dbReference>
<name>E8QZY9_ISOPI</name>
<dbReference type="InterPro" id="IPR012902">
    <property type="entry name" value="N_methyl_site"/>
</dbReference>
<dbReference type="InterPro" id="IPR011453">
    <property type="entry name" value="DUF1559"/>
</dbReference>
<dbReference type="Pfam" id="PF07963">
    <property type="entry name" value="N_methyl"/>
    <property type="match status" value="1"/>
</dbReference>
<dbReference type="NCBIfam" id="TIGR02532">
    <property type="entry name" value="IV_pilin_GFxxxE"/>
    <property type="match status" value="1"/>
</dbReference>
<dbReference type="Proteomes" id="UP000008631">
    <property type="component" value="Chromosome"/>
</dbReference>
<keyword evidence="1" id="KW-1133">Transmembrane helix</keyword>
<keyword evidence="1" id="KW-0812">Transmembrane</keyword>
<dbReference type="HOGENOM" id="CLU_041661_0_0_0"/>
<dbReference type="EMBL" id="CP002353">
    <property type="protein sequence ID" value="ADV64265.1"/>
    <property type="molecule type" value="Genomic_DNA"/>
</dbReference>
<proteinExistence type="predicted"/>
<dbReference type="RefSeq" id="WP_013566553.1">
    <property type="nucleotide sequence ID" value="NC_014962.1"/>
</dbReference>
<reference key="1">
    <citation type="submission" date="2010-11" db="EMBL/GenBank/DDBJ databases">
        <title>The complete sequence of chromosome of Isophaera pallida ATCC 43644.</title>
        <authorList>
            <consortium name="US DOE Joint Genome Institute (JGI-PGF)"/>
            <person name="Lucas S."/>
            <person name="Copeland A."/>
            <person name="Lapidus A."/>
            <person name="Bruce D."/>
            <person name="Goodwin L."/>
            <person name="Pitluck S."/>
            <person name="Kyrpides N."/>
            <person name="Mavromatis K."/>
            <person name="Pagani I."/>
            <person name="Ivanova N."/>
            <person name="Saunders E."/>
            <person name="Brettin T."/>
            <person name="Detter J.C."/>
            <person name="Han C."/>
            <person name="Tapia R."/>
            <person name="Land M."/>
            <person name="Hauser L."/>
            <person name="Markowitz V."/>
            <person name="Cheng J.-F."/>
            <person name="Hugenholtz P."/>
            <person name="Woyke T."/>
            <person name="Wu D."/>
            <person name="Eisen J.A."/>
        </authorList>
    </citation>
    <scope>NUCLEOTIDE SEQUENCE</scope>
    <source>
        <strain>ATCC 43644</strain>
    </source>
</reference>
<reference evidence="3 4" key="2">
    <citation type="journal article" date="2011" name="Stand. Genomic Sci.">
        <title>Complete genome sequence of Isosphaera pallida type strain (IS1B).</title>
        <authorList>
            <consortium name="US DOE Joint Genome Institute (JGI-PGF)"/>
            <person name="Goker M."/>
            <person name="Cleland D."/>
            <person name="Saunders E."/>
            <person name="Lapidus A."/>
            <person name="Nolan M."/>
            <person name="Lucas S."/>
            <person name="Hammon N."/>
            <person name="Deshpande S."/>
            <person name="Cheng J.F."/>
            <person name="Tapia R."/>
            <person name="Han C."/>
            <person name="Goodwin L."/>
            <person name="Pitluck S."/>
            <person name="Liolios K."/>
            <person name="Pagani I."/>
            <person name="Ivanova N."/>
            <person name="Mavromatis K."/>
            <person name="Pati A."/>
            <person name="Chen A."/>
            <person name="Palaniappan K."/>
            <person name="Land M."/>
            <person name="Hauser L."/>
            <person name="Chang Y.J."/>
            <person name="Jeffries C.D."/>
            <person name="Detter J.C."/>
            <person name="Beck B."/>
            <person name="Woyke T."/>
            <person name="Bristow J."/>
            <person name="Eisen J.A."/>
            <person name="Markowitz V."/>
            <person name="Hugenholtz P."/>
            <person name="Kyrpides N.C."/>
            <person name="Klenk H.P."/>
        </authorList>
    </citation>
    <scope>NUCLEOTIDE SEQUENCE [LARGE SCALE GENOMIC DNA]</scope>
    <source>
        <strain evidence="4">ATCC 43644 / DSM 9630 / IS1B</strain>
    </source>
</reference>
<dbReference type="InterPro" id="IPR045584">
    <property type="entry name" value="Pilin-like"/>
</dbReference>
<dbReference type="AlphaFoldDB" id="E8QZY9"/>
<evidence type="ECO:0000259" key="2">
    <source>
        <dbReference type="Pfam" id="PF07596"/>
    </source>
</evidence>
<dbReference type="PANTHER" id="PTHR30093">
    <property type="entry name" value="GENERAL SECRETION PATHWAY PROTEIN G"/>
    <property type="match status" value="1"/>
</dbReference>
<keyword evidence="1" id="KW-0472">Membrane</keyword>
<evidence type="ECO:0000313" key="4">
    <source>
        <dbReference type="Proteomes" id="UP000008631"/>
    </source>
</evidence>
<sequence length="376" mass="40391">MTREMSVVSSGDRVAVPEGKKVGRDGFTLIELLVVIAIIAVLIALLLPAVQSAREAARRAQCVNNLKQLGLALHNYESTHSALPPAAQGGFGSVYLNYTGFHFILPYIEQGTTYNVFNLSLNLVGPVPYFGWAHPGNTTGFATQTSLFLCPSNRAMGEVGSSFTFGAINWAVSRAAVTDYVFNGGASRFVTRGFAEPERAGPFGFDTATRWAEFRDGTSQTMLMGEAAGGNARNRFRAVGVGTNRVCVPMSEPYPGTRPTAFYDNVMFMAFGRPRNWDPGRVIIGGIMARTVDQGGFPYRLNDCGSESFTDLWSPIALPPPALGQTLPNFRSAHPGIMNALMGDGGVRVIKETINPLVYQAISTMAGNEVISADAL</sequence>
<gene>
    <name evidence="3" type="ordered locus">Isop_3709</name>
</gene>
<dbReference type="Pfam" id="PF07596">
    <property type="entry name" value="SBP_bac_10"/>
    <property type="match status" value="1"/>
</dbReference>
<evidence type="ECO:0000313" key="3">
    <source>
        <dbReference type="EMBL" id="ADV64265.1"/>
    </source>
</evidence>
<feature type="domain" description="DUF1559" evidence="2">
    <location>
        <begin position="51"/>
        <end position="356"/>
    </location>
</feature>
<dbReference type="InParanoid" id="E8QZY9"/>
<dbReference type="NCBIfam" id="TIGR04294">
    <property type="entry name" value="pre_pil_HX9DG"/>
    <property type="match status" value="1"/>
</dbReference>
<keyword evidence="4" id="KW-1185">Reference proteome</keyword>
<dbReference type="Gene3D" id="3.30.700.10">
    <property type="entry name" value="Glycoprotein, Type 4 Pilin"/>
    <property type="match status" value="1"/>
</dbReference>
<evidence type="ECO:0000256" key="1">
    <source>
        <dbReference type="SAM" id="Phobius"/>
    </source>
</evidence>
<dbReference type="InterPro" id="IPR027558">
    <property type="entry name" value="Pre_pil_HX9DG_C"/>
</dbReference>
<accession>E8QZY9</accession>
<dbReference type="STRING" id="575540.Isop_3709"/>